<name>A0A085MFZ6_9BILA</name>
<sequence>MAYRCEKTSFPSNQPSANLFEEKKMTFEKSQRHMAQVQRRCNCAQGNERMYERKDSADTDDGNRFSNPDDDAVACRIVVAEGQFISINCSPTQKGRRTASKRKATPHI</sequence>
<evidence type="ECO:0000313" key="2">
    <source>
        <dbReference type="EMBL" id="KFD56142.1"/>
    </source>
</evidence>
<reference evidence="2 3" key="1">
    <citation type="journal article" date="2014" name="Nat. Genet.">
        <title>Genome and transcriptome of the porcine whipworm Trichuris suis.</title>
        <authorList>
            <person name="Jex A.R."/>
            <person name="Nejsum P."/>
            <person name="Schwarz E.M."/>
            <person name="Hu L."/>
            <person name="Young N.D."/>
            <person name="Hall R.S."/>
            <person name="Korhonen P.K."/>
            <person name="Liao S."/>
            <person name="Thamsborg S."/>
            <person name="Xia J."/>
            <person name="Xu P."/>
            <person name="Wang S."/>
            <person name="Scheerlinck J.P."/>
            <person name="Hofmann A."/>
            <person name="Sternberg P.W."/>
            <person name="Wang J."/>
            <person name="Gasser R.B."/>
        </authorList>
    </citation>
    <scope>NUCLEOTIDE SEQUENCE [LARGE SCALE GENOMIC DNA]</scope>
    <source>
        <strain evidence="2">DCEP-RM93M</strain>
    </source>
</reference>
<evidence type="ECO:0000313" key="3">
    <source>
        <dbReference type="Proteomes" id="UP000030764"/>
    </source>
</evidence>
<dbReference type="EMBL" id="KL363195">
    <property type="protein sequence ID" value="KFD56142.1"/>
    <property type="molecule type" value="Genomic_DNA"/>
</dbReference>
<dbReference type="Proteomes" id="UP000030764">
    <property type="component" value="Unassembled WGS sequence"/>
</dbReference>
<proteinExistence type="predicted"/>
<keyword evidence="3" id="KW-1185">Reference proteome</keyword>
<feature type="region of interest" description="Disordered" evidence="1">
    <location>
        <begin position="89"/>
        <end position="108"/>
    </location>
</feature>
<evidence type="ECO:0000256" key="1">
    <source>
        <dbReference type="SAM" id="MobiDB-lite"/>
    </source>
</evidence>
<accession>A0A085MFZ6</accession>
<dbReference type="AlphaFoldDB" id="A0A085MFZ6"/>
<gene>
    <name evidence="2" type="ORF">M513_02920</name>
</gene>
<protein>
    <submittedName>
        <fullName evidence="2">Uncharacterized protein</fullName>
    </submittedName>
</protein>
<organism evidence="2 3">
    <name type="scientific">Trichuris suis</name>
    <name type="common">pig whipworm</name>
    <dbReference type="NCBI Taxonomy" id="68888"/>
    <lineage>
        <taxon>Eukaryota</taxon>
        <taxon>Metazoa</taxon>
        <taxon>Ecdysozoa</taxon>
        <taxon>Nematoda</taxon>
        <taxon>Enoplea</taxon>
        <taxon>Dorylaimia</taxon>
        <taxon>Trichinellida</taxon>
        <taxon>Trichuridae</taxon>
        <taxon>Trichuris</taxon>
    </lineage>
</organism>
<feature type="compositionally biased region" description="Basic residues" evidence="1">
    <location>
        <begin position="94"/>
        <end position="108"/>
    </location>
</feature>